<accession>A0AAU9UXL7</accession>
<name>A0AAU9UXL7_EUPED</name>
<organism evidence="4 5">
    <name type="scientific">Euphydryas editha</name>
    <name type="common">Edith's checkerspot</name>
    <dbReference type="NCBI Taxonomy" id="104508"/>
    <lineage>
        <taxon>Eukaryota</taxon>
        <taxon>Metazoa</taxon>
        <taxon>Ecdysozoa</taxon>
        <taxon>Arthropoda</taxon>
        <taxon>Hexapoda</taxon>
        <taxon>Insecta</taxon>
        <taxon>Pterygota</taxon>
        <taxon>Neoptera</taxon>
        <taxon>Endopterygota</taxon>
        <taxon>Lepidoptera</taxon>
        <taxon>Glossata</taxon>
        <taxon>Ditrysia</taxon>
        <taxon>Papilionoidea</taxon>
        <taxon>Nymphalidae</taxon>
        <taxon>Nymphalinae</taxon>
        <taxon>Euphydryas</taxon>
    </lineage>
</organism>
<feature type="chain" id="PRO_5043639412" evidence="3">
    <location>
        <begin position="17"/>
        <end position="253"/>
    </location>
</feature>
<keyword evidence="1 3" id="KW-0732">Signal</keyword>
<gene>
    <name evidence="4" type="ORF">EEDITHA_LOCUS18315</name>
</gene>
<dbReference type="Proteomes" id="UP001153954">
    <property type="component" value="Unassembled WGS sequence"/>
</dbReference>
<sequence>MLILFVTLIIIQNACSLTCKDILDMPKNSKIKLYELETLQPKEIVDCISHLGRIKLNISEAEFIWNSIIKFYNEIPLIPDEILSCLHWVTIAIKPEEYQNLTLSNIDIITNFGLDYDLSNDQLVAIADRVREDFGAKQPEDYTVYDLTALRQILCAFQGSEIKRIHPKSYKEAALLVRKLKNCSDDVMEGFASLATHKDAFGPPENWKRETICILGGVVQYLSENVMSKLKKNLGNDILEEIDKDRTLEEECN</sequence>
<proteinExistence type="predicted"/>
<protein>
    <submittedName>
        <fullName evidence="4">Uncharacterized protein</fullName>
    </submittedName>
</protein>
<evidence type="ECO:0000256" key="1">
    <source>
        <dbReference type="ARBA" id="ARBA00022729"/>
    </source>
</evidence>
<dbReference type="AlphaFoldDB" id="A0AAU9UXL7"/>
<dbReference type="EMBL" id="CAKOGL010000026">
    <property type="protein sequence ID" value="CAH2103857.1"/>
    <property type="molecule type" value="Genomic_DNA"/>
</dbReference>
<evidence type="ECO:0000256" key="3">
    <source>
        <dbReference type="SAM" id="SignalP"/>
    </source>
</evidence>
<evidence type="ECO:0000256" key="2">
    <source>
        <dbReference type="ARBA" id="ARBA00023180"/>
    </source>
</evidence>
<keyword evidence="2" id="KW-0325">Glycoprotein</keyword>
<reference evidence="4" key="1">
    <citation type="submission" date="2022-03" db="EMBL/GenBank/DDBJ databases">
        <authorList>
            <person name="Tunstrom K."/>
        </authorList>
    </citation>
    <scope>NUCLEOTIDE SEQUENCE</scope>
</reference>
<comment type="caution">
    <text evidence="4">The sequence shown here is derived from an EMBL/GenBank/DDBJ whole genome shotgun (WGS) entry which is preliminary data.</text>
</comment>
<keyword evidence="5" id="KW-1185">Reference proteome</keyword>
<dbReference type="GO" id="GO:0007160">
    <property type="term" value="P:cell-matrix adhesion"/>
    <property type="evidence" value="ECO:0007669"/>
    <property type="project" value="TreeGrafter"/>
</dbReference>
<evidence type="ECO:0000313" key="5">
    <source>
        <dbReference type="Proteomes" id="UP001153954"/>
    </source>
</evidence>
<feature type="signal peptide" evidence="3">
    <location>
        <begin position="1"/>
        <end position="16"/>
    </location>
</feature>
<evidence type="ECO:0000313" key="4">
    <source>
        <dbReference type="EMBL" id="CAH2103857.1"/>
    </source>
</evidence>
<dbReference type="PANTHER" id="PTHR23412">
    <property type="entry name" value="STEREOCILIN RELATED"/>
    <property type="match status" value="1"/>
</dbReference>
<dbReference type="InterPro" id="IPR026664">
    <property type="entry name" value="Stereocilin-rel"/>
</dbReference>
<dbReference type="PANTHER" id="PTHR23412:SF17">
    <property type="entry name" value="OTOANCORIN"/>
    <property type="match status" value="1"/>
</dbReference>
<dbReference type="GO" id="GO:0009986">
    <property type="term" value="C:cell surface"/>
    <property type="evidence" value="ECO:0007669"/>
    <property type="project" value="TreeGrafter"/>
</dbReference>